<dbReference type="GO" id="GO:0015920">
    <property type="term" value="P:lipopolysaccharide transport"/>
    <property type="evidence" value="ECO:0007669"/>
    <property type="project" value="TreeGrafter"/>
</dbReference>
<feature type="transmembrane region" description="Helical" evidence="8">
    <location>
        <begin position="196"/>
        <end position="217"/>
    </location>
</feature>
<dbReference type="GO" id="GO:0140359">
    <property type="term" value="F:ABC-type transporter activity"/>
    <property type="evidence" value="ECO:0007669"/>
    <property type="project" value="InterPro"/>
</dbReference>
<dbReference type="GO" id="GO:0005886">
    <property type="term" value="C:plasma membrane"/>
    <property type="evidence" value="ECO:0007669"/>
    <property type="project" value="UniProtKB-SubCell"/>
</dbReference>
<feature type="transmembrane region" description="Helical" evidence="8">
    <location>
        <begin position="162"/>
        <end position="184"/>
    </location>
</feature>
<dbReference type="EMBL" id="UNQJ01000012">
    <property type="protein sequence ID" value="SYZ33791.1"/>
    <property type="molecule type" value="Genomic_DNA"/>
</dbReference>
<comment type="subcellular location">
    <subcellularLocation>
        <location evidence="1 8">Cell membrane</location>
        <topology evidence="1 8">Multi-pass membrane protein</topology>
    </subcellularLocation>
</comment>
<gene>
    <name evidence="10" type="ORF">PROPAUS_1744</name>
</gene>
<evidence type="ECO:0000256" key="3">
    <source>
        <dbReference type="ARBA" id="ARBA00022448"/>
    </source>
</evidence>
<dbReference type="AlphaFoldDB" id="A0A383S7V1"/>
<evidence type="ECO:0000313" key="11">
    <source>
        <dbReference type="Proteomes" id="UP000263928"/>
    </source>
</evidence>
<dbReference type="Proteomes" id="UP000263928">
    <property type="component" value="Unassembled WGS sequence"/>
</dbReference>
<keyword evidence="5 8" id="KW-0812">Transmembrane</keyword>
<evidence type="ECO:0000256" key="1">
    <source>
        <dbReference type="ARBA" id="ARBA00004651"/>
    </source>
</evidence>
<keyword evidence="11" id="KW-1185">Reference proteome</keyword>
<keyword evidence="3 8" id="KW-0813">Transport</keyword>
<proteinExistence type="inferred from homology"/>
<evidence type="ECO:0000313" key="10">
    <source>
        <dbReference type="EMBL" id="SYZ33791.1"/>
    </source>
</evidence>
<evidence type="ECO:0000256" key="5">
    <source>
        <dbReference type="ARBA" id="ARBA00022692"/>
    </source>
</evidence>
<protein>
    <recommendedName>
        <fullName evidence="8">Transport permease protein</fullName>
    </recommendedName>
</protein>
<comment type="similarity">
    <text evidence="2 8">Belongs to the ABC-2 integral membrane protein family.</text>
</comment>
<evidence type="ECO:0000256" key="6">
    <source>
        <dbReference type="ARBA" id="ARBA00022989"/>
    </source>
</evidence>
<feature type="transmembrane region" description="Helical" evidence="8">
    <location>
        <begin position="51"/>
        <end position="75"/>
    </location>
</feature>
<feature type="domain" description="ABC transmembrane type-2" evidence="9">
    <location>
        <begin position="52"/>
        <end position="291"/>
    </location>
</feature>
<dbReference type="InterPro" id="IPR013525">
    <property type="entry name" value="ABC2_TM"/>
</dbReference>
<keyword evidence="4 8" id="KW-1003">Cell membrane</keyword>
<evidence type="ECO:0000256" key="8">
    <source>
        <dbReference type="RuleBase" id="RU361157"/>
    </source>
</evidence>
<feature type="transmembrane region" description="Helical" evidence="8">
    <location>
        <begin position="132"/>
        <end position="156"/>
    </location>
</feature>
<evidence type="ECO:0000256" key="2">
    <source>
        <dbReference type="ARBA" id="ARBA00007783"/>
    </source>
</evidence>
<dbReference type="PANTHER" id="PTHR30413:SF10">
    <property type="entry name" value="CAPSULE POLYSACCHARIDE EXPORT INNER-MEMBRANE PROTEIN CTRC"/>
    <property type="match status" value="1"/>
</dbReference>
<evidence type="ECO:0000256" key="7">
    <source>
        <dbReference type="ARBA" id="ARBA00023136"/>
    </source>
</evidence>
<organism evidence="10 11">
    <name type="scientific">Propionibacterium australiense</name>
    <dbReference type="NCBI Taxonomy" id="119981"/>
    <lineage>
        <taxon>Bacteria</taxon>
        <taxon>Bacillati</taxon>
        <taxon>Actinomycetota</taxon>
        <taxon>Actinomycetes</taxon>
        <taxon>Propionibacteriales</taxon>
        <taxon>Propionibacteriaceae</taxon>
        <taxon>Propionibacterium</taxon>
    </lineage>
</organism>
<keyword evidence="6 8" id="KW-1133">Transmembrane helix</keyword>
<sequence length="299" mass="33847">MSSSSQSPVPATQLEFHAPGQGRGLREVFTNRFLLKRIVNKEIQVRYRASVLGLVWSYIKPAIQFAVFFVAMGIFLGLNRGLPNYAIYMFSGIVVMNLFTEVFGNSARIIVGNGDLIKKIYLPRELFPVSSLWVAWIHFFPQVAILLVVDLIVGWHPTLVQILAFLAGFVIVSVFALALGLIFGTANVFFRDSENFVDLINMVVTWLSPVLYMWVLVANTLPHWAVVLYKFNPLTTAVELFHDAFWAPTVTGEVPYETWHVMPHLFSYWTPIALVTSFGLLLVGDLLFRHFEGKFAQEL</sequence>
<evidence type="ECO:0000256" key="4">
    <source>
        <dbReference type="ARBA" id="ARBA00022475"/>
    </source>
</evidence>
<dbReference type="PROSITE" id="PS51012">
    <property type="entry name" value="ABC_TM2"/>
    <property type="match status" value="1"/>
</dbReference>
<dbReference type="PANTHER" id="PTHR30413">
    <property type="entry name" value="INNER MEMBRANE TRANSPORT PERMEASE"/>
    <property type="match status" value="1"/>
</dbReference>
<evidence type="ECO:0000259" key="9">
    <source>
        <dbReference type="PROSITE" id="PS51012"/>
    </source>
</evidence>
<dbReference type="RefSeq" id="WP_197720613.1">
    <property type="nucleotide sequence ID" value="NZ_LR134442.1"/>
</dbReference>
<dbReference type="InterPro" id="IPR047817">
    <property type="entry name" value="ABC2_TM_bact-type"/>
</dbReference>
<reference evidence="11" key="1">
    <citation type="submission" date="2018-08" db="EMBL/GenBank/DDBJ databases">
        <authorList>
            <person name="Hornung B."/>
        </authorList>
    </citation>
    <scope>NUCLEOTIDE SEQUENCE [LARGE SCALE GENOMIC DNA]</scope>
</reference>
<name>A0A383S7V1_9ACTN</name>
<dbReference type="Pfam" id="PF01061">
    <property type="entry name" value="ABC2_membrane"/>
    <property type="match status" value="1"/>
</dbReference>
<feature type="transmembrane region" description="Helical" evidence="8">
    <location>
        <begin position="87"/>
        <end position="111"/>
    </location>
</feature>
<feature type="transmembrane region" description="Helical" evidence="8">
    <location>
        <begin position="268"/>
        <end position="288"/>
    </location>
</feature>
<accession>A0A383S7V1</accession>
<keyword evidence="7 8" id="KW-0472">Membrane</keyword>